<proteinExistence type="predicted"/>
<dbReference type="Proteomes" id="UP000317209">
    <property type="component" value="Unassembled WGS sequence"/>
</dbReference>
<evidence type="ECO:0000313" key="3">
    <source>
        <dbReference type="Proteomes" id="UP000317209"/>
    </source>
</evidence>
<evidence type="ECO:0000313" key="2">
    <source>
        <dbReference type="EMBL" id="TQL84896.1"/>
    </source>
</evidence>
<feature type="compositionally biased region" description="Basic and acidic residues" evidence="1">
    <location>
        <begin position="46"/>
        <end position="55"/>
    </location>
</feature>
<organism evidence="2 3">
    <name type="scientific">Microbacterium saperdae</name>
    <dbReference type="NCBI Taxonomy" id="69368"/>
    <lineage>
        <taxon>Bacteria</taxon>
        <taxon>Bacillati</taxon>
        <taxon>Actinomycetota</taxon>
        <taxon>Actinomycetes</taxon>
        <taxon>Micrococcales</taxon>
        <taxon>Microbacteriaceae</taxon>
        <taxon>Microbacterium</taxon>
    </lineage>
</organism>
<feature type="region of interest" description="Disordered" evidence="1">
    <location>
        <begin position="1"/>
        <end position="72"/>
    </location>
</feature>
<feature type="compositionally biased region" description="Basic and acidic residues" evidence="1">
    <location>
        <begin position="8"/>
        <end position="33"/>
    </location>
</feature>
<reference evidence="2 3" key="1">
    <citation type="submission" date="2019-06" db="EMBL/GenBank/DDBJ databases">
        <title>Sequencing the genomes of 1000 actinobacteria strains.</title>
        <authorList>
            <person name="Klenk H.-P."/>
        </authorList>
    </citation>
    <scope>NUCLEOTIDE SEQUENCE [LARGE SCALE GENOMIC DNA]</scope>
    <source>
        <strain evidence="2 3">DSM 20169</strain>
    </source>
</reference>
<dbReference type="EMBL" id="VFOX01000001">
    <property type="protein sequence ID" value="TQL84896.1"/>
    <property type="molecule type" value="Genomic_DNA"/>
</dbReference>
<sequence length="72" mass="7822">MSAGSLDNGRKRFAEHDTPDGRKQRREREREDGGSLAAGRALYAEQHSHSGDDKPAGLQAGADRFNAQKGTK</sequence>
<accession>A0A543BJA6</accession>
<evidence type="ECO:0000256" key="1">
    <source>
        <dbReference type="SAM" id="MobiDB-lite"/>
    </source>
</evidence>
<name>A0A543BJA6_9MICO</name>
<gene>
    <name evidence="2" type="ORF">FB560_0489</name>
</gene>
<comment type="caution">
    <text evidence="2">The sequence shown here is derived from an EMBL/GenBank/DDBJ whole genome shotgun (WGS) entry which is preliminary data.</text>
</comment>
<dbReference type="RefSeq" id="WP_141870908.1">
    <property type="nucleotide sequence ID" value="NZ_VFOX01000001.1"/>
</dbReference>
<protein>
    <submittedName>
        <fullName evidence="2">Uncharacterized protein</fullName>
    </submittedName>
</protein>
<keyword evidence="3" id="KW-1185">Reference proteome</keyword>
<dbReference type="AlphaFoldDB" id="A0A543BJA6"/>